<proteinExistence type="inferred from homology"/>
<dbReference type="GO" id="GO:0009277">
    <property type="term" value="C:fungal-type cell wall"/>
    <property type="evidence" value="ECO:0007669"/>
    <property type="project" value="InterPro"/>
</dbReference>
<dbReference type="OrthoDB" id="4225815at2759"/>
<comment type="caution">
    <text evidence="8">The sequence shown here is derived from an EMBL/GenBank/DDBJ whole genome shotgun (WGS) entry which is preliminary data.</text>
</comment>
<evidence type="ECO:0000256" key="5">
    <source>
        <dbReference type="ARBA" id="ARBA00023157"/>
    </source>
</evidence>
<evidence type="ECO:0000256" key="3">
    <source>
        <dbReference type="ARBA" id="ARBA00022512"/>
    </source>
</evidence>
<dbReference type="EMBL" id="JACAZF010000018">
    <property type="protein sequence ID" value="KAF7288920.1"/>
    <property type="molecule type" value="Genomic_DNA"/>
</dbReference>
<keyword evidence="4 7" id="KW-0964">Secreted</keyword>
<organism evidence="8 9">
    <name type="scientific">Mycena indigotica</name>
    <dbReference type="NCBI Taxonomy" id="2126181"/>
    <lineage>
        <taxon>Eukaryota</taxon>
        <taxon>Fungi</taxon>
        <taxon>Dikarya</taxon>
        <taxon>Basidiomycota</taxon>
        <taxon>Agaricomycotina</taxon>
        <taxon>Agaricomycetes</taxon>
        <taxon>Agaricomycetidae</taxon>
        <taxon>Agaricales</taxon>
        <taxon>Marasmiineae</taxon>
        <taxon>Mycenaceae</taxon>
        <taxon>Mycena</taxon>
    </lineage>
</organism>
<comment type="similarity">
    <text evidence="2 7">Belongs to the fungal hydrophobin family.</text>
</comment>
<dbReference type="CDD" id="cd23507">
    <property type="entry name" value="hydrophobin_I"/>
    <property type="match status" value="1"/>
</dbReference>
<comment type="subcellular location">
    <subcellularLocation>
        <location evidence="1 7">Secreted</location>
        <location evidence="1 7">Cell wall</location>
    </subcellularLocation>
</comment>
<accession>A0A8H6RW77</accession>
<dbReference type="RefSeq" id="XP_037213072.1">
    <property type="nucleotide sequence ID" value="XM_037370480.1"/>
</dbReference>
<evidence type="ECO:0000256" key="7">
    <source>
        <dbReference type="RuleBase" id="RU365009"/>
    </source>
</evidence>
<keyword evidence="3 7" id="KW-0134">Cell wall</keyword>
<keyword evidence="7" id="KW-0732">Signal</keyword>
<name>A0A8H6RW77_9AGAR</name>
<keyword evidence="9" id="KW-1185">Reference proteome</keyword>
<sequence length="109" mass="10793">MFANLKYTAVLALATLAAAAPNGLESRTNPPPSDSPQCCNSVVSSATGIASAIIGLLGIDLGGLVVPVGLSCSPITVVGNNCGGTTVTCQAPQQQWGGLIAINCIPITL</sequence>
<evidence type="ECO:0000256" key="4">
    <source>
        <dbReference type="ARBA" id="ARBA00022525"/>
    </source>
</evidence>
<protein>
    <recommendedName>
        <fullName evidence="7">Hydrophobin</fullName>
    </recommendedName>
</protein>
<evidence type="ECO:0000313" key="8">
    <source>
        <dbReference type="EMBL" id="KAF7288920.1"/>
    </source>
</evidence>
<comment type="subunit">
    <text evidence="6">Self-assembles to form functional amyloid fibrils called rodlets. Self-assembly into fibrillar rodlets occurs spontaneously at hydrophobic:hydrophilic interfaces and the rodlets further associate laterally to form amphipathic monolayers.</text>
</comment>
<reference evidence="8" key="1">
    <citation type="submission" date="2020-05" db="EMBL/GenBank/DDBJ databases">
        <title>Mycena genomes resolve the evolution of fungal bioluminescence.</title>
        <authorList>
            <person name="Tsai I.J."/>
        </authorList>
    </citation>
    <scope>NUCLEOTIDE SEQUENCE</scope>
    <source>
        <strain evidence="8">171206Taipei</strain>
    </source>
</reference>
<dbReference type="Pfam" id="PF01185">
    <property type="entry name" value="Hydrophobin"/>
    <property type="match status" value="1"/>
</dbReference>
<dbReference type="GO" id="GO:0005199">
    <property type="term" value="F:structural constituent of cell wall"/>
    <property type="evidence" value="ECO:0007669"/>
    <property type="project" value="InterPro"/>
</dbReference>
<evidence type="ECO:0000313" key="9">
    <source>
        <dbReference type="Proteomes" id="UP000636479"/>
    </source>
</evidence>
<feature type="chain" id="PRO_5034310471" description="Hydrophobin" evidence="7">
    <location>
        <begin position="20"/>
        <end position="109"/>
    </location>
</feature>
<dbReference type="SMART" id="SM00075">
    <property type="entry name" value="HYDRO"/>
    <property type="match status" value="1"/>
</dbReference>
<feature type="signal peptide" evidence="7">
    <location>
        <begin position="1"/>
        <end position="19"/>
    </location>
</feature>
<keyword evidence="5 7" id="KW-1015">Disulfide bond</keyword>
<dbReference type="GeneID" id="59352996"/>
<evidence type="ECO:0000256" key="2">
    <source>
        <dbReference type="ARBA" id="ARBA00010446"/>
    </source>
</evidence>
<dbReference type="Proteomes" id="UP000636479">
    <property type="component" value="Unassembled WGS sequence"/>
</dbReference>
<dbReference type="AlphaFoldDB" id="A0A8H6RW77"/>
<gene>
    <name evidence="8" type="ORF">MIND_01408200</name>
</gene>
<evidence type="ECO:0000256" key="1">
    <source>
        <dbReference type="ARBA" id="ARBA00004191"/>
    </source>
</evidence>
<evidence type="ECO:0000256" key="6">
    <source>
        <dbReference type="ARBA" id="ARBA00093546"/>
    </source>
</evidence>
<dbReference type="InterPro" id="IPR001338">
    <property type="entry name" value="Class_I_Hydrophobin"/>
</dbReference>